<proteinExistence type="predicted"/>
<evidence type="ECO:0000313" key="2">
    <source>
        <dbReference type="EMBL" id="RED94081.1"/>
    </source>
</evidence>
<reference evidence="2 3" key="1">
    <citation type="submission" date="2018-07" db="EMBL/GenBank/DDBJ databases">
        <title>Genomic Encyclopedia of Type Strains, Phase IV (KMG-IV): sequencing the most valuable type-strain genomes for metagenomic binning, comparative biology and taxonomic classification.</title>
        <authorList>
            <person name="Goeker M."/>
        </authorList>
    </citation>
    <scope>NUCLEOTIDE SEQUENCE [LARGE SCALE GENOMIC DNA]</scope>
    <source>
        <strain evidence="2 3">DSM 4134</strain>
    </source>
</reference>
<protein>
    <recommendedName>
        <fullName evidence="4">Adhesin domain-containing protein</fullName>
    </recommendedName>
</protein>
<feature type="chain" id="PRO_5017698852" description="Adhesin domain-containing protein" evidence="1">
    <location>
        <begin position="19"/>
        <end position="218"/>
    </location>
</feature>
<gene>
    <name evidence="2" type="ORF">C7460_12222</name>
</gene>
<evidence type="ECO:0000313" key="3">
    <source>
        <dbReference type="Proteomes" id="UP000256779"/>
    </source>
</evidence>
<accession>A0A3D9KXV6</accession>
<organism evidence="2 3">
    <name type="scientific">Marinoscillum furvescens DSM 4134</name>
    <dbReference type="NCBI Taxonomy" id="1122208"/>
    <lineage>
        <taxon>Bacteria</taxon>
        <taxon>Pseudomonadati</taxon>
        <taxon>Bacteroidota</taxon>
        <taxon>Cytophagia</taxon>
        <taxon>Cytophagales</taxon>
        <taxon>Reichenbachiellaceae</taxon>
        <taxon>Marinoscillum</taxon>
    </lineage>
</organism>
<dbReference type="AlphaFoldDB" id="A0A3D9KXV6"/>
<keyword evidence="1" id="KW-0732">Signal</keyword>
<dbReference type="Proteomes" id="UP000256779">
    <property type="component" value="Unassembled WGS sequence"/>
</dbReference>
<comment type="caution">
    <text evidence="2">The sequence shown here is derived from an EMBL/GenBank/DDBJ whole genome shotgun (WGS) entry which is preliminary data.</text>
</comment>
<name>A0A3D9KXV6_MARFU</name>
<dbReference type="RefSeq" id="WP_115869685.1">
    <property type="nucleotide sequence ID" value="NZ_QREG01000022.1"/>
</dbReference>
<evidence type="ECO:0000256" key="1">
    <source>
        <dbReference type="SAM" id="SignalP"/>
    </source>
</evidence>
<dbReference type="EMBL" id="QREG01000022">
    <property type="protein sequence ID" value="RED94081.1"/>
    <property type="molecule type" value="Genomic_DNA"/>
</dbReference>
<dbReference type="OrthoDB" id="1115882at2"/>
<feature type="signal peptide" evidence="1">
    <location>
        <begin position="1"/>
        <end position="18"/>
    </location>
</feature>
<sequence>MKNILTTLLLLAAWVTYAQTQVTEEANITTQNELYLDLDFAGEIVIKTWDQRKVKVDVTVSINGGEDNDIFELEKRIEEDRITFRLKTENWKKLENRANQRDCTWETDLHYTVYMPADMQLEAKTISGSYMLAPRTTPTRLKTISGDIDITVPAGVGLLFDAKTISGEIYTDLDVTYPNGTDGLRQVVGMDVRGQIGDGQRRMDLHTISGNVYLRDGQ</sequence>
<evidence type="ECO:0008006" key="4">
    <source>
        <dbReference type="Google" id="ProtNLM"/>
    </source>
</evidence>
<keyword evidence="3" id="KW-1185">Reference proteome</keyword>